<dbReference type="InterPro" id="IPR019819">
    <property type="entry name" value="Carboxylesterase_B_CS"/>
</dbReference>
<dbReference type="Proteomes" id="UP000014760">
    <property type="component" value="Unassembled WGS sequence"/>
</dbReference>
<evidence type="ECO:0000313" key="4">
    <source>
        <dbReference type="Proteomes" id="UP000014760"/>
    </source>
</evidence>
<dbReference type="Pfam" id="PF00135">
    <property type="entry name" value="COesterase"/>
    <property type="match status" value="1"/>
</dbReference>
<sequence>FLGIPYADPPTGELRFRPPKPKSSWKGVLSTKEFAQKVLSPFALPQDQDDTSEDCLYLNVYTPRISKDAMLPVVIYIHGGTFSLGMGSVFDGARIAVRENVVAVSFNYRLGALGFLSTRDDAAPGNYGLLDQVAVLQWVRTNIAKFGGNPKKVTLWGEEAGATSISLHMVSPLTKDLFHNAIIHSGYAL</sequence>
<dbReference type="HOGENOM" id="CLU_006586_4_2_1"/>
<dbReference type="PANTHER" id="PTHR11559">
    <property type="entry name" value="CARBOXYLESTERASE"/>
    <property type="match status" value="1"/>
</dbReference>
<keyword evidence="4" id="KW-1185">Reference proteome</keyword>
<dbReference type="InterPro" id="IPR050309">
    <property type="entry name" value="Type-B_Carboxylest/Lipase"/>
</dbReference>
<dbReference type="EMBL" id="AMQN01005902">
    <property type="status" value="NOT_ANNOTATED_CDS"/>
    <property type="molecule type" value="Genomic_DNA"/>
</dbReference>
<dbReference type="EnsemblMetazoa" id="CapteT27472">
    <property type="protein sequence ID" value="CapteP27472"/>
    <property type="gene ID" value="CapteG27472"/>
</dbReference>
<name>R7V581_CAPTE</name>
<dbReference type="OrthoDB" id="408631at2759"/>
<protein>
    <recommendedName>
        <fullName evidence="1">Carboxylesterase type B domain-containing protein</fullName>
    </recommendedName>
</protein>
<dbReference type="OMA" id="DFKESEM"/>
<reference evidence="2 4" key="2">
    <citation type="journal article" date="2013" name="Nature">
        <title>Insights into bilaterian evolution from three spiralian genomes.</title>
        <authorList>
            <person name="Simakov O."/>
            <person name="Marletaz F."/>
            <person name="Cho S.J."/>
            <person name="Edsinger-Gonzales E."/>
            <person name="Havlak P."/>
            <person name="Hellsten U."/>
            <person name="Kuo D.H."/>
            <person name="Larsson T."/>
            <person name="Lv J."/>
            <person name="Arendt D."/>
            <person name="Savage R."/>
            <person name="Osoegawa K."/>
            <person name="de Jong P."/>
            <person name="Grimwood J."/>
            <person name="Chapman J.A."/>
            <person name="Shapiro H."/>
            <person name="Aerts A."/>
            <person name="Otillar R.P."/>
            <person name="Terry A.Y."/>
            <person name="Boore J.L."/>
            <person name="Grigoriev I.V."/>
            <person name="Lindberg D.R."/>
            <person name="Seaver E.C."/>
            <person name="Weisblat D.A."/>
            <person name="Putnam N.H."/>
            <person name="Rokhsar D.S."/>
        </authorList>
    </citation>
    <scope>NUCLEOTIDE SEQUENCE</scope>
    <source>
        <strain evidence="2 4">I ESC-2004</strain>
    </source>
</reference>
<dbReference type="SUPFAM" id="SSF53474">
    <property type="entry name" value="alpha/beta-Hydrolases"/>
    <property type="match status" value="1"/>
</dbReference>
<dbReference type="InterPro" id="IPR029058">
    <property type="entry name" value="AB_hydrolase_fold"/>
</dbReference>
<feature type="domain" description="Carboxylesterase type B" evidence="1">
    <location>
        <begin position="1"/>
        <end position="189"/>
    </location>
</feature>
<proteinExistence type="predicted"/>
<feature type="non-terminal residue" evidence="2">
    <location>
        <position position="189"/>
    </location>
</feature>
<dbReference type="Gene3D" id="3.40.50.1820">
    <property type="entry name" value="alpha/beta hydrolase"/>
    <property type="match status" value="1"/>
</dbReference>
<dbReference type="EMBL" id="KB297123">
    <property type="protein sequence ID" value="ELU10945.1"/>
    <property type="molecule type" value="Genomic_DNA"/>
</dbReference>
<dbReference type="AlphaFoldDB" id="R7V581"/>
<reference evidence="3" key="3">
    <citation type="submission" date="2015-06" db="UniProtKB">
        <authorList>
            <consortium name="EnsemblMetazoa"/>
        </authorList>
    </citation>
    <scope>IDENTIFICATION</scope>
</reference>
<gene>
    <name evidence="2" type="ORF">CAPTEDRAFT_27472</name>
</gene>
<dbReference type="PROSITE" id="PS00941">
    <property type="entry name" value="CARBOXYLESTERASE_B_2"/>
    <property type="match status" value="1"/>
</dbReference>
<accession>R7V581</accession>
<organism evidence="2">
    <name type="scientific">Capitella teleta</name>
    <name type="common">Polychaete worm</name>
    <dbReference type="NCBI Taxonomy" id="283909"/>
    <lineage>
        <taxon>Eukaryota</taxon>
        <taxon>Metazoa</taxon>
        <taxon>Spiralia</taxon>
        <taxon>Lophotrochozoa</taxon>
        <taxon>Annelida</taxon>
        <taxon>Polychaeta</taxon>
        <taxon>Sedentaria</taxon>
        <taxon>Scolecida</taxon>
        <taxon>Capitellidae</taxon>
        <taxon>Capitella</taxon>
    </lineage>
</organism>
<evidence type="ECO:0000259" key="1">
    <source>
        <dbReference type="Pfam" id="PF00135"/>
    </source>
</evidence>
<reference evidence="4" key="1">
    <citation type="submission" date="2012-12" db="EMBL/GenBank/DDBJ databases">
        <authorList>
            <person name="Hellsten U."/>
            <person name="Grimwood J."/>
            <person name="Chapman J.A."/>
            <person name="Shapiro H."/>
            <person name="Aerts A."/>
            <person name="Otillar R.P."/>
            <person name="Terry A.Y."/>
            <person name="Boore J.L."/>
            <person name="Simakov O."/>
            <person name="Marletaz F."/>
            <person name="Cho S.-J."/>
            <person name="Edsinger-Gonzales E."/>
            <person name="Havlak P."/>
            <person name="Kuo D.-H."/>
            <person name="Larsson T."/>
            <person name="Lv J."/>
            <person name="Arendt D."/>
            <person name="Savage R."/>
            <person name="Osoegawa K."/>
            <person name="de Jong P."/>
            <person name="Lindberg D.R."/>
            <person name="Seaver E.C."/>
            <person name="Weisblat D.A."/>
            <person name="Putnam N.H."/>
            <person name="Grigoriev I.V."/>
            <person name="Rokhsar D.S."/>
        </authorList>
    </citation>
    <scope>NUCLEOTIDE SEQUENCE</scope>
    <source>
        <strain evidence="4">I ESC-2004</strain>
    </source>
</reference>
<feature type="non-terminal residue" evidence="2">
    <location>
        <position position="1"/>
    </location>
</feature>
<dbReference type="STRING" id="283909.R7V581"/>
<dbReference type="InterPro" id="IPR002018">
    <property type="entry name" value="CarbesteraseB"/>
</dbReference>
<evidence type="ECO:0000313" key="2">
    <source>
        <dbReference type="EMBL" id="ELU10945.1"/>
    </source>
</evidence>
<evidence type="ECO:0000313" key="3">
    <source>
        <dbReference type="EnsemblMetazoa" id="CapteP27472"/>
    </source>
</evidence>